<feature type="transmembrane region" description="Helical" evidence="7">
    <location>
        <begin position="48"/>
        <end position="72"/>
    </location>
</feature>
<sequence length="331" mass="36699">MSMIDTSTQPTGQATEAIDPSGTSRRRRGRRAKFTEEVPRHLRAHLTAYLMITPMVVLLGIFVVWPLVYAFYLSFFEMSFYKDAEFVGFDFYKYVLTDPEFYESLLVGLKLALMVVPTILVLALLLASFLATLSKRMAAFMKTTVYVPAVVSSVVAAIIFVFIYQDEGFANWFIGLFGQGPLAWLNTASTALPAVAVPAIWLGFGVSTLIMLAGILDIPESYFESARLDGANFWQRTRYITIPSLRNVILFLLVSGLTLTIQEFQLPLVMTNGGPVNATNTPNLYIFNSFRDATPYATSYSLTAALLLFIVIGTISLVIFRVVSSEKSSDA</sequence>
<dbReference type="Pfam" id="PF00528">
    <property type="entry name" value="BPD_transp_1"/>
    <property type="match status" value="1"/>
</dbReference>
<keyword evidence="11" id="KW-1185">Reference proteome</keyword>
<evidence type="ECO:0000313" key="11">
    <source>
        <dbReference type="Proteomes" id="UP000292346"/>
    </source>
</evidence>
<organism evidence="10 11">
    <name type="scientific">Kribbella soli</name>
    <dbReference type="NCBI Taxonomy" id="1124743"/>
    <lineage>
        <taxon>Bacteria</taxon>
        <taxon>Bacillati</taxon>
        <taxon>Actinomycetota</taxon>
        <taxon>Actinomycetes</taxon>
        <taxon>Propionibacteriales</taxon>
        <taxon>Kribbellaceae</taxon>
        <taxon>Kribbella</taxon>
    </lineage>
</organism>
<evidence type="ECO:0000256" key="8">
    <source>
        <dbReference type="SAM" id="MobiDB-lite"/>
    </source>
</evidence>
<dbReference type="PROSITE" id="PS50928">
    <property type="entry name" value="ABC_TM1"/>
    <property type="match status" value="1"/>
</dbReference>
<reference evidence="10 11" key="1">
    <citation type="submission" date="2019-02" db="EMBL/GenBank/DDBJ databases">
        <title>Kribbella capetownensis sp. nov. and Kribbella speibonae sp. nov., isolated from soil.</title>
        <authorList>
            <person name="Curtis S.M."/>
            <person name="Norton I."/>
            <person name="Everest G.J."/>
            <person name="Meyers P.R."/>
        </authorList>
    </citation>
    <scope>NUCLEOTIDE SEQUENCE [LARGE SCALE GENOMIC DNA]</scope>
    <source>
        <strain evidence="10 11">KCTC 29219</strain>
    </source>
</reference>
<evidence type="ECO:0000256" key="3">
    <source>
        <dbReference type="ARBA" id="ARBA00022475"/>
    </source>
</evidence>
<proteinExistence type="inferred from homology"/>
<dbReference type="EMBL" id="SJJZ01000004">
    <property type="protein sequence ID" value="TCC03963.1"/>
    <property type="molecule type" value="Genomic_DNA"/>
</dbReference>
<dbReference type="InterPro" id="IPR035906">
    <property type="entry name" value="MetI-like_sf"/>
</dbReference>
<feature type="compositionally biased region" description="Polar residues" evidence="8">
    <location>
        <begin position="1"/>
        <end position="14"/>
    </location>
</feature>
<evidence type="ECO:0000259" key="9">
    <source>
        <dbReference type="PROSITE" id="PS50928"/>
    </source>
</evidence>
<feature type="transmembrane region" description="Helical" evidence="7">
    <location>
        <begin position="300"/>
        <end position="323"/>
    </location>
</feature>
<dbReference type="Gene3D" id="1.10.3720.10">
    <property type="entry name" value="MetI-like"/>
    <property type="match status" value="1"/>
</dbReference>
<comment type="similarity">
    <text evidence="7">Belongs to the binding-protein-dependent transport system permease family.</text>
</comment>
<comment type="caution">
    <text evidence="10">The sequence shown here is derived from an EMBL/GenBank/DDBJ whole genome shotgun (WGS) entry which is preliminary data.</text>
</comment>
<keyword evidence="4 7" id="KW-0812">Transmembrane</keyword>
<evidence type="ECO:0000256" key="7">
    <source>
        <dbReference type="RuleBase" id="RU363032"/>
    </source>
</evidence>
<dbReference type="GO" id="GO:0005886">
    <property type="term" value="C:plasma membrane"/>
    <property type="evidence" value="ECO:0007669"/>
    <property type="project" value="UniProtKB-SubCell"/>
</dbReference>
<protein>
    <submittedName>
        <fullName evidence="10">Sugar ABC transporter permease</fullName>
    </submittedName>
</protein>
<evidence type="ECO:0000256" key="4">
    <source>
        <dbReference type="ARBA" id="ARBA00022692"/>
    </source>
</evidence>
<evidence type="ECO:0000256" key="1">
    <source>
        <dbReference type="ARBA" id="ARBA00004651"/>
    </source>
</evidence>
<feature type="transmembrane region" description="Helical" evidence="7">
    <location>
        <begin position="239"/>
        <end position="261"/>
    </location>
</feature>
<evidence type="ECO:0000256" key="6">
    <source>
        <dbReference type="ARBA" id="ARBA00023136"/>
    </source>
</evidence>
<keyword evidence="5 7" id="KW-1133">Transmembrane helix</keyword>
<feature type="transmembrane region" description="Helical" evidence="7">
    <location>
        <begin position="145"/>
        <end position="164"/>
    </location>
</feature>
<dbReference type="InterPro" id="IPR051393">
    <property type="entry name" value="ABC_transporter_permease"/>
</dbReference>
<dbReference type="GO" id="GO:0055085">
    <property type="term" value="P:transmembrane transport"/>
    <property type="evidence" value="ECO:0007669"/>
    <property type="project" value="InterPro"/>
</dbReference>
<evidence type="ECO:0000256" key="2">
    <source>
        <dbReference type="ARBA" id="ARBA00022448"/>
    </source>
</evidence>
<dbReference type="PANTHER" id="PTHR30193:SF37">
    <property type="entry name" value="INNER MEMBRANE ABC TRANSPORTER PERMEASE PROTEIN YCJO"/>
    <property type="match status" value="1"/>
</dbReference>
<evidence type="ECO:0000256" key="5">
    <source>
        <dbReference type="ARBA" id="ARBA00022989"/>
    </source>
</evidence>
<feature type="domain" description="ABC transmembrane type-1" evidence="9">
    <location>
        <begin position="105"/>
        <end position="319"/>
    </location>
</feature>
<accession>A0A4R0H2R0</accession>
<keyword evidence="2 7" id="KW-0813">Transport</keyword>
<dbReference type="OrthoDB" id="3347306at2"/>
<gene>
    <name evidence="10" type="ORF">E0H45_33210</name>
</gene>
<dbReference type="SUPFAM" id="SSF161098">
    <property type="entry name" value="MetI-like"/>
    <property type="match status" value="1"/>
</dbReference>
<feature type="transmembrane region" description="Helical" evidence="7">
    <location>
        <begin position="199"/>
        <end position="218"/>
    </location>
</feature>
<feature type="region of interest" description="Disordered" evidence="8">
    <location>
        <begin position="1"/>
        <end position="33"/>
    </location>
</feature>
<dbReference type="AlphaFoldDB" id="A0A4R0H2R0"/>
<keyword evidence="6 7" id="KW-0472">Membrane</keyword>
<comment type="subcellular location">
    <subcellularLocation>
        <location evidence="1 7">Cell membrane</location>
        <topology evidence="1 7">Multi-pass membrane protein</topology>
    </subcellularLocation>
</comment>
<dbReference type="Proteomes" id="UP000292346">
    <property type="component" value="Unassembled WGS sequence"/>
</dbReference>
<keyword evidence="3" id="KW-1003">Cell membrane</keyword>
<feature type="transmembrane region" description="Helical" evidence="7">
    <location>
        <begin position="111"/>
        <end position="133"/>
    </location>
</feature>
<evidence type="ECO:0000313" key="10">
    <source>
        <dbReference type="EMBL" id="TCC03963.1"/>
    </source>
</evidence>
<dbReference type="PANTHER" id="PTHR30193">
    <property type="entry name" value="ABC TRANSPORTER PERMEASE PROTEIN"/>
    <property type="match status" value="1"/>
</dbReference>
<dbReference type="InterPro" id="IPR000515">
    <property type="entry name" value="MetI-like"/>
</dbReference>
<dbReference type="CDD" id="cd06261">
    <property type="entry name" value="TM_PBP2"/>
    <property type="match status" value="1"/>
</dbReference>
<name>A0A4R0H2R0_9ACTN</name>